<dbReference type="GO" id="GO:1990573">
    <property type="term" value="P:potassium ion import across plasma membrane"/>
    <property type="evidence" value="ECO:0007669"/>
    <property type="project" value="TreeGrafter"/>
</dbReference>
<dbReference type="GO" id="GO:0036376">
    <property type="term" value="P:sodium ion export across plasma membrane"/>
    <property type="evidence" value="ECO:0007669"/>
    <property type="project" value="TreeGrafter"/>
</dbReference>
<dbReference type="InterPro" id="IPR059000">
    <property type="entry name" value="ATPase_P-type_domA"/>
</dbReference>
<dbReference type="PANTHER" id="PTHR43294:SF21">
    <property type="entry name" value="CATION TRANSPORTING ATPASE"/>
    <property type="match status" value="1"/>
</dbReference>
<dbReference type="GO" id="GO:0030007">
    <property type="term" value="P:intracellular potassium ion homeostasis"/>
    <property type="evidence" value="ECO:0007669"/>
    <property type="project" value="TreeGrafter"/>
</dbReference>
<protein>
    <recommendedName>
        <fullName evidence="4">Cation-transporting P-type ATPase N-terminal domain-containing protein</fullName>
    </recommendedName>
</protein>
<accession>A0A919HWL8</accession>
<evidence type="ECO:0000259" key="4">
    <source>
        <dbReference type="SMART" id="SM00831"/>
    </source>
</evidence>
<gene>
    <name evidence="5" type="ORF">KPZU09_44940</name>
</gene>
<evidence type="ECO:0000256" key="2">
    <source>
        <dbReference type="ARBA" id="ARBA00005675"/>
    </source>
</evidence>
<reference evidence="5" key="1">
    <citation type="submission" date="2020-10" db="EMBL/GenBank/DDBJ databases">
        <title>Genome Sequence of ESBL Producing Zambian Clinical Strains.</title>
        <authorList>
            <person name="Shawa M."/>
            <person name="Furuta Y."/>
            <person name="Simbotwe M."/>
            <person name="Mulenga E."/>
            <person name="Mubanga M."/>
            <person name="Mulenga G."/>
            <person name="Kaile C."/>
            <person name="Zorigt T."/>
            <person name="Hang'ombe B."/>
            <person name="Higashi H."/>
        </authorList>
    </citation>
    <scope>NUCLEOTIDE SEQUENCE</scope>
    <source>
        <strain evidence="5">Zam_UTH_09</strain>
    </source>
</reference>
<dbReference type="GO" id="GO:0005391">
    <property type="term" value="F:P-type sodium:potassium-exchanging transporter activity"/>
    <property type="evidence" value="ECO:0007669"/>
    <property type="project" value="TreeGrafter"/>
</dbReference>
<evidence type="ECO:0000313" key="6">
    <source>
        <dbReference type="Proteomes" id="UP000655094"/>
    </source>
</evidence>
<organism evidence="5 6">
    <name type="scientific">Klebsiella pneumoniae</name>
    <dbReference type="NCBI Taxonomy" id="573"/>
    <lineage>
        <taxon>Bacteria</taxon>
        <taxon>Pseudomonadati</taxon>
        <taxon>Pseudomonadota</taxon>
        <taxon>Gammaproteobacteria</taxon>
        <taxon>Enterobacterales</taxon>
        <taxon>Enterobacteriaceae</taxon>
        <taxon>Klebsiella/Raoultella group</taxon>
        <taxon>Klebsiella</taxon>
        <taxon>Klebsiella pneumoniae complex</taxon>
    </lineage>
</organism>
<dbReference type="InterPro" id="IPR008250">
    <property type="entry name" value="ATPase_P-typ_transduc_dom_A_sf"/>
</dbReference>
<sequence>MLKNYTRQLFAQLSRHLPRRLVQRDPLPDARHLASGPIPESLGQHCLNVAAMDDQEIWRAFDSHPEGLNEGEVAAKILKHGDNQIPAQKPSPWWVHLWTCYRNPFNLLLTVLGIVSYSTEDLFAAGVIALMVGISTLLNFIQEARSTKAADALKAMVSNTATVLRVVNEQGRAAGWSCLSTSWCRATLSGCRRGYDPGGPAYPAGAGFIRRPASLTGESLPVEKVARSRDPLQQNPLECDTLCFMGTNVVSGSAQAIVFATGGRTGLASWPAASVNRRASRTPFRKASAGSACC</sequence>
<dbReference type="Proteomes" id="UP000655094">
    <property type="component" value="Unassembled WGS sequence"/>
</dbReference>
<dbReference type="SUPFAM" id="SSF81665">
    <property type="entry name" value="Calcium ATPase, transmembrane domain M"/>
    <property type="match status" value="1"/>
</dbReference>
<comment type="caution">
    <text evidence="5">The sequence shown here is derived from an EMBL/GenBank/DDBJ whole genome shotgun (WGS) entry which is preliminary data.</text>
</comment>
<dbReference type="InterPro" id="IPR004014">
    <property type="entry name" value="ATPase_P-typ_cation-transptr_N"/>
</dbReference>
<dbReference type="Pfam" id="PF00122">
    <property type="entry name" value="E1-E2_ATPase"/>
    <property type="match status" value="1"/>
</dbReference>
<dbReference type="Gene3D" id="2.70.150.10">
    <property type="entry name" value="Calcium-transporting ATPase, cytoplasmic transduction domain A"/>
    <property type="match status" value="2"/>
</dbReference>
<dbReference type="SUPFAM" id="SSF81653">
    <property type="entry name" value="Calcium ATPase, transduction domain A"/>
    <property type="match status" value="1"/>
</dbReference>
<dbReference type="InterPro" id="IPR050510">
    <property type="entry name" value="Cation_transp_ATPase_P-type"/>
</dbReference>
<proteinExistence type="inferred from homology"/>
<keyword evidence="3" id="KW-0472">Membrane</keyword>
<dbReference type="PANTHER" id="PTHR43294">
    <property type="entry name" value="SODIUM/POTASSIUM-TRANSPORTING ATPASE SUBUNIT ALPHA"/>
    <property type="match status" value="1"/>
</dbReference>
<dbReference type="GO" id="GO:0005886">
    <property type="term" value="C:plasma membrane"/>
    <property type="evidence" value="ECO:0007669"/>
    <property type="project" value="UniProtKB-SubCell"/>
</dbReference>
<feature type="domain" description="Cation-transporting P-type ATPase N-terminal" evidence="4">
    <location>
        <begin position="48"/>
        <end position="121"/>
    </location>
</feature>
<evidence type="ECO:0000256" key="1">
    <source>
        <dbReference type="ARBA" id="ARBA00004651"/>
    </source>
</evidence>
<dbReference type="Gene3D" id="1.20.1110.10">
    <property type="entry name" value="Calcium-transporting ATPase, transmembrane domain"/>
    <property type="match status" value="1"/>
</dbReference>
<evidence type="ECO:0000256" key="3">
    <source>
        <dbReference type="ARBA" id="ARBA00022475"/>
    </source>
</evidence>
<keyword evidence="3" id="KW-1003">Cell membrane</keyword>
<dbReference type="GO" id="GO:0006883">
    <property type="term" value="P:intracellular sodium ion homeostasis"/>
    <property type="evidence" value="ECO:0007669"/>
    <property type="project" value="TreeGrafter"/>
</dbReference>
<comment type="subcellular location">
    <subcellularLocation>
        <location evidence="1">Cell membrane</location>
        <topology evidence="1">Multi-pass membrane protein</topology>
    </subcellularLocation>
</comment>
<dbReference type="InterPro" id="IPR023298">
    <property type="entry name" value="ATPase_P-typ_TM_dom_sf"/>
</dbReference>
<dbReference type="EMBL" id="BNFF01000001">
    <property type="protein sequence ID" value="GHK54758.1"/>
    <property type="molecule type" value="Genomic_DNA"/>
</dbReference>
<dbReference type="SMART" id="SM00831">
    <property type="entry name" value="Cation_ATPase_N"/>
    <property type="match status" value="1"/>
</dbReference>
<comment type="similarity">
    <text evidence="2">Belongs to the cation transport ATPase (P-type) (TC 3.A.3) family. Type IIA subfamily.</text>
</comment>
<name>A0A919HWL8_KLEPN</name>
<dbReference type="GO" id="GO:1902600">
    <property type="term" value="P:proton transmembrane transport"/>
    <property type="evidence" value="ECO:0007669"/>
    <property type="project" value="TreeGrafter"/>
</dbReference>
<evidence type="ECO:0000313" key="5">
    <source>
        <dbReference type="EMBL" id="GHK54758.1"/>
    </source>
</evidence>
<dbReference type="Pfam" id="PF00690">
    <property type="entry name" value="Cation_ATPase_N"/>
    <property type="match status" value="1"/>
</dbReference>
<dbReference type="AlphaFoldDB" id="A0A919HWL8"/>